<comment type="caution">
    <text evidence="1">The sequence shown here is derived from an EMBL/GenBank/DDBJ whole genome shotgun (WGS) entry which is preliminary data.</text>
</comment>
<dbReference type="EMBL" id="LRGB01000512">
    <property type="protein sequence ID" value="KZS18337.1"/>
    <property type="molecule type" value="Genomic_DNA"/>
</dbReference>
<reference evidence="1 2" key="1">
    <citation type="submission" date="2016-03" db="EMBL/GenBank/DDBJ databases">
        <title>EvidentialGene: Evidence-directed Construction of Genes on Genomes.</title>
        <authorList>
            <person name="Gilbert D.G."/>
            <person name="Choi J.-H."/>
            <person name="Mockaitis K."/>
            <person name="Colbourne J."/>
            <person name="Pfrender M."/>
        </authorList>
    </citation>
    <scope>NUCLEOTIDE SEQUENCE [LARGE SCALE GENOMIC DNA]</scope>
    <source>
        <strain evidence="1 2">Xinb3</strain>
        <tissue evidence="1">Complete organism</tissue>
    </source>
</reference>
<sequence length="87" mass="9878">MKTMGRISTVQVCSIVINTDLSFKASFPPLLFVIFSIEGYTIREVDDAQTCQWEGETIHSGILILTIFTSTLTSWQSRQCQLFHSLF</sequence>
<evidence type="ECO:0000313" key="2">
    <source>
        <dbReference type="Proteomes" id="UP000076858"/>
    </source>
</evidence>
<accession>A0A162NWX8</accession>
<organism evidence="1 2">
    <name type="scientific">Daphnia magna</name>
    <dbReference type="NCBI Taxonomy" id="35525"/>
    <lineage>
        <taxon>Eukaryota</taxon>
        <taxon>Metazoa</taxon>
        <taxon>Ecdysozoa</taxon>
        <taxon>Arthropoda</taxon>
        <taxon>Crustacea</taxon>
        <taxon>Branchiopoda</taxon>
        <taxon>Diplostraca</taxon>
        <taxon>Cladocera</taxon>
        <taxon>Anomopoda</taxon>
        <taxon>Daphniidae</taxon>
        <taxon>Daphnia</taxon>
    </lineage>
</organism>
<proteinExistence type="predicted"/>
<name>A0A162NWX8_9CRUS</name>
<dbReference type="Proteomes" id="UP000076858">
    <property type="component" value="Unassembled WGS sequence"/>
</dbReference>
<keyword evidence="2" id="KW-1185">Reference proteome</keyword>
<protein>
    <submittedName>
        <fullName evidence="1">Uncharacterized protein</fullName>
    </submittedName>
</protein>
<evidence type="ECO:0000313" key="1">
    <source>
        <dbReference type="EMBL" id="KZS18337.1"/>
    </source>
</evidence>
<gene>
    <name evidence="1" type="ORF">APZ42_014865</name>
</gene>
<dbReference type="AlphaFoldDB" id="A0A162NWX8"/>